<sequence>MDYYPWPKPADSPHFAASIFWVGILQAFPASYRDQAEGISLLSIDSLI</sequence>
<evidence type="ECO:0000313" key="2">
    <source>
        <dbReference type="EMBL" id="RYC92345.1"/>
    </source>
</evidence>
<gene>
    <name evidence="2" type="ORF">BFJ63_vAg4711</name>
</gene>
<dbReference type="AlphaFoldDB" id="A0A4Q2VZK4"/>
<comment type="caution">
    <text evidence="2">The sequence shown here is derived from an EMBL/GenBank/DDBJ whole genome shotgun (WGS) entry which is preliminary data.</text>
</comment>
<feature type="transmembrane region" description="Helical" evidence="1">
    <location>
        <begin position="12"/>
        <end position="32"/>
    </location>
</feature>
<proteinExistence type="predicted"/>
<keyword evidence="1" id="KW-0812">Transmembrane</keyword>
<accession>A0A4Q2VZK4</accession>
<dbReference type="EMBL" id="MQTW01000025">
    <property type="protein sequence ID" value="RYC92345.1"/>
    <property type="molecule type" value="Genomic_DNA"/>
</dbReference>
<reference evidence="2 3" key="1">
    <citation type="submission" date="2016-12" db="EMBL/GenBank/DDBJ databases">
        <title>Draft genome sequence of Fusarium oxysporum causing rot on Narcissus.</title>
        <authorList>
            <person name="Armitage A.D."/>
            <person name="Taylor A."/>
            <person name="Clarkson J.P."/>
            <person name="Harrison R.J."/>
            <person name="Jackson A.C."/>
        </authorList>
    </citation>
    <scope>NUCLEOTIDE SEQUENCE [LARGE SCALE GENOMIC DNA]</scope>
    <source>
        <strain evidence="2 3">N139</strain>
    </source>
</reference>
<keyword evidence="1" id="KW-0472">Membrane</keyword>
<evidence type="ECO:0000256" key="1">
    <source>
        <dbReference type="SAM" id="Phobius"/>
    </source>
</evidence>
<protein>
    <submittedName>
        <fullName evidence="2">Uncharacterized protein</fullName>
    </submittedName>
</protein>
<organism evidence="2 3">
    <name type="scientific">Fusarium oxysporum f. sp. narcissi</name>
    <dbReference type="NCBI Taxonomy" id="451672"/>
    <lineage>
        <taxon>Eukaryota</taxon>
        <taxon>Fungi</taxon>
        <taxon>Dikarya</taxon>
        <taxon>Ascomycota</taxon>
        <taxon>Pezizomycotina</taxon>
        <taxon>Sordariomycetes</taxon>
        <taxon>Hypocreomycetidae</taxon>
        <taxon>Hypocreales</taxon>
        <taxon>Nectriaceae</taxon>
        <taxon>Fusarium</taxon>
        <taxon>Fusarium oxysporum species complex</taxon>
    </lineage>
</organism>
<dbReference type="Proteomes" id="UP000290540">
    <property type="component" value="Unassembled WGS sequence"/>
</dbReference>
<name>A0A4Q2VZK4_FUSOX</name>
<keyword evidence="1" id="KW-1133">Transmembrane helix</keyword>
<evidence type="ECO:0000313" key="3">
    <source>
        <dbReference type="Proteomes" id="UP000290540"/>
    </source>
</evidence>